<evidence type="ECO:0000313" key="2">
    <source>
        <dbReference type="EMBL" id="KAF4973963.1"/>
    </source>
</evidence>
<accession>A0A8H4UD72</accession>
<evidence type="ECO:0000259" key="1">
    <source>
        <dbReference type="Pfam" id="PF06985"/>
    </source>
</evidence>
<reference evidence="2" key="1">
    <citation type="journal article" date="2020" name="BMC Genomics">
        <title>Correction to: Identification and distribution of gene clusters required for synthesis of sphingolipid metabolism inhibitors in diverse species of the filamentous fungus Fusarium.</title>
        <authorList>
            <person name="Kim H.S."/>
            <person name="Lohmar J.M."/>
            <person name="Busman M."/>
            <person name="Brown D.W."/>
            <person name="Naumann T.A."/>
            <person name="Divon H.H."/>
            <person name="Lysoe E."/>
            <person name="Uhlig S."/>
            <person name="Proctor R.H."/>
        </authorList>
    </citation>
    <scope>NUCLEOTIDE SEQUENCE</scope>
    <source>
        <strain evidence="2">NRRL 22465</strain>
    </source>
</reference>
<dbReference type="AlphaFoldDB" id="A0A8H4UD72"/>
<keyword evidence="3" id="KW-1185">Reference proteome</keyword>
<dbReference type="PANTHER" id="PTHR24148:SF73">
    <property type="entry name" value="HET DOMAIN PROTEIN (AFU_ORTHOLOGUE AFUA_8G01020)"/>
    <property type="match status" value="1"/>
</dbReference>
<name>A0A8H4UD72_9HYPO</name>
<comment type="caution">
    <text evidence="2">The sequence shown here is derived from an EMBL/GenBank/DDBJ whole genome shotgun (WGS) entry which is preliminary data.</text>
</comment>
<dbReference type="EMBL" id="JABEYC010000821">
    <property type="protein sequence ID" value="KAF4973963.1"/>
    <property type="molecule type" value="Genomic_DNA"/>
</dbReference>
<dbReference type="InterPro" id="IPR010730">
    <property type="entry name" value="HET"/>
</dbReference>
<evidence type="ECO:0000313" key="3">
    <source>
        <dbReference type="Proteomes" id="UP000635477"/>
    </source>
</evidence>
<dbReference type="Proteomes" id="UP000635477">
    <property type="component" value="Unassembled WGS sequence"/>
</dbReference>
<dbReference type="InterPro" id="IPR052895">
    <property type="entry name" value="HetReg/Transcr_Mod"/>
</dbReference>
<sequence>MEEWHDPGCRRPDLMSVGDLTSCLNCGAFCLQTEQGATASLPAKDVKYVYEPLLSEMDIRLITISPGADDDPIQCRLFLTSLSTTPQYYAISYTWAGELGGQDRDSSILLDGVKFPVTSNCVAALKRVRRRVISKPLWVDAICINQEMDLEKNHQVRNMPQIYARAKCVLIYVGEPTPEENELLAFLESGKVPVPGQPAFGEELNRFFSRRWFSRVWVLQEVMLASEVLLLCDTLDKSGDADIWACLDRLPPIFRIQLTRNRGPIELLKLLDHARPTQASDPRDTIFALLGFTSDADIGSFEADYTKSVQEVYMQVAGKIACNYGMVALLVRSLYVTRESTAGLNLPLWVPDWTERLKEYDFGRDSALASILDQEPLPGPFPIQIDRNAQTISFPACEILLIGDERDELQDTIRLKVTPFRPFKMTAMERSQQPRPRLERHLAEIMWRVRDSDRTHKSQQNFKKIPFINDGQLVPPGVEEDTVQQPGHYDIPVSIYMLPPAPWGDSSARGNQFGGFSHHGLCFVPQPDGKGLLYGILDLHSIPPPQIWPKVESSREALVLMSRSIYNVEMRRCSVIGYCKRLTLASDLSLVED</sequence>
<dbReference type="OrthoDB" id="2157530at2759"/>
<dbReference type="PANTHER" id="PTHR24148">
    <property type="entry name" value="ANKYRIN REPEAT DOMAIN-CONTAINING PROTEIN 39 HOMOLOG-RELATED"/>
    <property type="match status" value="1"/>
</dbReference>
<feature type="domain" description="Heterokaryon incompatibility" evidence="1">
    <location>
        <begin position="88"/>
        <end position="221"/>
    </location>
</feature>
<organism evidence="2 3">
    <name type="scientific">Fusarium zealandicum</name>
    <dbReference type="NCBI Taxonomy" id="1053134"/>
    <lineage>
        <taxon>Eukaryota</taxon>
        <taxon>Fungi</taxon>
        <taxon>Dikarya</taxon>
        <taxon>Ascomycota</taxon>
        <taxon>Pezizomycotina</taxon>
        <taxon>Sordariomycetes</taxon>
        <taxon>Hypocreomycetidae</taxon>
        <taxon>Hypocreales</taxon>
        <taxon>Nectriaceae</taxon>
        <taxon>Fusarium</taxon>
        <taxon>Fusarium staphyleae species complex</taxon>
    </lineage>
</organism>
<reference evidence="2" key="2">
    <citation type="submission" date="2020-05" db="EMBL/GenBank/DDBJ databases">
        <authorList>
            <person name="Kim H.-S."/>
            <person name="Proctor R.H."/>
            <person name="Brown D.W."/>
        </authorList>
    </citation>
    <scope>NUCLEOTIDE SEQUENCE</scope>
    <source>
        <strain evidence="2">NRRL 22465</strain>
    </source>
</reference>
<gene>
    <name evidence="2" type="ORF">FZEAL_9070</name>
</gene>
<proteinExistence type="predicted"/>
<protein>
    <recommendedName>
        <fullName evidence="1">Heterokaryon incompatibility domain-containing protein</fullName>
    </recommendedName>
</protein>
<dbReference type="Pfam" id="PF06985">
    <property type="entry name" value="HET"/>
    <property type="match status" value="1"/>
</dbReference>